<keyword evidence="11" id="KW-0325">Glycoprotein</keyword>
<comment type="subcellular location">
    <subcellularLocation>
        <location evidence="1">Golgi apparatus membrane</location>
        <topology evidence="1">Single-pass type II membrane protein</topology>
    </subcellularLocation>
</comment>
<accession>A0A9Q1DU88</accession>
<dbReference type="InterPro" id="IPR050943">
    <property type="entry name" value="Glycosyltr_29_Sialyltrsf"/>
</dbReference>
<dbReference type="GO" id="GO:0006491">
    <property type="term" value="P:N-glycan processing"/>
    <property type="evidence" value="ECO:0007669"/>
    <property type="project" value="TreeGrafter"/>
</dbReference>
<keyword evidence="3" id="KW-0328">Glycosyltransferase</keyword>
<protein>
    <submittedName>
        <fullName evidence="14">Uncharacterized protein</fullName>
    </submittedName>
</protein>
<dbReference type="AlphaFoldDB" id="A0A9Q1DU88"/>
<dbReference type="Gene3D" id="3.90.1480.20">
    <property type="entry name" value="Glycosyl transferase family 29"/>
    <property type="match status" value="1"/>
</dbReference>
<keyword evidence="6" id="KW-0735">Signal-anchor</keyword>
<feature type="disulfide bond" evidence="12">
    <location>
        <begin position="151"/>
        <end position="298"/>
    </location>
</feature>
<evidence type="ECO:0000256" key="9">
    <source>
        <dbReference type="ARBA" id="ARBA00023136"/>
    </source>
</evidence>
<comment type="caution">
    <text evidence="14">The sequence shown here is derived from an EMBL/GenBank/DDBJ whole genome shotgun (WGS) entry which is preliminary data.</text>
</comment>
<dbReference type="InterPro" id="IPR001675">
    <property type="entry name" value="Glyco_trans_29"/>
</dbReference>
<dbReference type="Proteomes" id="UP001152803">
    <property type="component" value="Unassembled WGS sequence"/>
</dbReference>
<dbReference type="InterPro" id="IPR012163">
    <property type="entry name" value="Sialyl_trans"/>
</dbReference>
<evidence type="ECO:0000256" key="3">
    <source>
        <dbReference type="ARBA" id="ARBA00022676"/>
    </source>
</evidence>
<reference evidence="14" key="1">
    <citation type="journal article" date="2023" name="Science">
        <title>Genome structures resolve the early diversification of teleost fishes.</title>
        <authorList>
            <person name="Parey E."/>
            <person name="Louis A."/>
            <person name="Montfort J."/>
            <person name="Bouchez O."/>
            <person name="Roques C."/>
            <person name="Iampietro C."/>
            <person name="Lluch J."/>
            <person name="Castinel A."/>
            <person name="Donnadieu C."/>
            <person name="Desvignes T."/>
            <person name="Floi Bucao C."/>
            <person name="Jouanno E."/>
            <person name="Wen M."/>
            <person name="Mejri S."/>
            <person name="Dirks R."/>
            <person name="Jansen H."/>
            <person name="Henkel C."/>
            <person name="Chen W.J."/>
            <person name="Zahm M."/>
            <person name="Cabau C."/>
            <person name="Klopp C."/>
            <person name="Thompson A.W."/>
            <person name="Robinson-Rechavi M."/>
            <person name="Braasch I."/>
            <person name="Lecointre G."/>
            <person name="Bobe J."/>
            <person name="Postlethwait J.H."/>
            <person name="Berthelot C."/>
            <person name="Roest Crollius H."/>
            <person name="Guiguen Y."/>
        </authorList>
    </citation>
    <scope>NUCLEOTIDE SEQUENCE</scope>
    <source>
        <strain evidence="14">Concon-B</strain>
    </source>
</reference>
<comment type="similarity">
    <text evidence="2">Belongs to the glycosyltransferase 29 family.</text>
</comment>
<evidence type="ECO:0000256" key="7">
    <source>
        <dbReference type="ARBA" id="ARBA00022989"/>
    </source>
</evidence>
<evidence type="ECO:0000256" key="5">
    <source>
        <dbReference type="ARBA" id="ARBA00022692"/>
    </source>
</evidence>
<keyword evidence="7 13" id="KW-1133">Transmembrane helix</keyword>
<dbReference type="EMBL" id="JAFJMO010000003">
    <property type="protein sequence ID" value="KAJ8281918.1"/>
    <property type="molecule type" value="Genomic_DNA"/>
</dbReference>
<keyword evidence="15" id="KW-1185">Reference proteome</keyword>
<gene>
    <name evidence="14" type="ORF">COCON_G00044370</name>
</gene>
<dbReference type="PANTHER" id="PTHR11987:SF29">
    <property type="entry name" value="ALPHA-2,8-SIALYLTRANSFERASE 8F"/>
    <property type="match status" value="1"/>
</dbReference>
<evidence type="ECO:0000256" key="12">
    <source>
        <dbReference type="PIRSR" id="PIRSR005557-2"/>
    </source>
</evidence>
<organism evidence="14 15">
    <name type="scientific">Conger conger</name>
    <name type="common">Conger eel</name>
    <name type="synonym">Muraena conger</name>
    <dbReference type="NCBI Taxonomy" id="82655"/>
    <lineage>
        <taxon>Eukaryota</taxon>
        <taxon>Metazoa</taxon>
        <taxon>Chordata</taxon>
        <taxon>Craniata</taxon>
        <taxon>Vertebrata</taxon>
        <taxon>Euteleostomi</taxon>
        <taxon>Actinopterygii</taxon>
        <taxon>Neopterygii</taxon>
        <taxon>Teleostei</taxon>
        <taxon>Anguilliformes</taxon>
        <taxon>Congridae</taxon>
        <taxon>Conger</taxon>
    </lineage>
</organism>
<dbReference type="InterPro" id="IPR038578">
    <property type="entry name" value="GT29-like_sf"/>
</dbReference>
<sequence length="359" mass="41293">MAVFHLKLAFLIMMITMICHTIVVFRGTIWIVRNEMSDSPNLQCTTLREKFISMKASIIKSITKGSAVTEDLQELMSCPYESNSTQREHRRAQLQFCCNATGNLFLTRKNTHQRQMIQYETSRKKKRVDDSLFKMLPKSTPWRKKSGFQRCAVVGNSGILRNSCCGAEIDSADIVIRLNLAPINNSTDVGVKTSLVTVNPSQILVNYPNLEKHPKPLAERVSAYGDAPIAVSAFTYPFCTGISFTVHRVLQKLRPEQKVVFFNPEYLRELFRYWKRQGLKELRLTTGLMLASVAMELCDDVHLYGFWPFSKDLFLRPVTHHYYDDIGPSRRMHVMPKEFLKLLKMHSLGSIHLHLTQCR</sequence>
<keyword evidence="4" id="KW-0808">Transferase</keyword>
<feature type="transmembrane region" description="Helical" evidence="13">
    <location>
        <begin position="6"/>
        <end position="32"/>
    </location>
</feature>
<name>A0A9Q1DU88_CONCO</name>
<evidence type="ECO:0000256" key="2">
    <source>
        <dbReference type="ARBA" id="ARBA00006003"/>
    </source>
</evidence>
<evidence type="ECO:0000256" key="11">
    <source>
        <dbReference type="ARBA" id="ARBA00023180"/>
    </source>
</evidence>
<evidence type="ECO:0000256" key="10">
    <source>
        <dbReference type="ARBA" id="ARBA00023157"/>
    </source>
</evidence>
<evidence type="ECO:0000313" key="15">
    <source>
        <dbReference type="Proteomes" id="UP001152803"/>
    </source>
</evidence>
<keyword evidence="10" id="KW-1015">Disulfide bond</keyword>
<dbReference type="PANTHER" id="PTHR11987">
    <property type="entry name" value="ALPHA-2,8-SIALYLTRANSFERASE"/>
    <property type="match status" value="1"/>
</dbReference>
<dbReference type="OrthoDB" id="10264956at2759"/>
<dbReference type="GO" id="GO:0003828">
    <property type="term" value="F:alpha-N-acetylneuraminate alpha-2,8-sialyltransferase activity"/>
    <property type="evidence" value="ECO:0007669"/>
    <property type="project" value="TreeGrafter"/>
</dbReference>
<keyword evidence="5 13" id="KW-0812">Transmembrane</keyword>
<evidence type="ECO:0000313" key="14">
    <source>
        <dbReference type="EMBL" id="KAJ8281918.1"/>
    </source>
</evidence>
<evidence type="ECO:0000256" key="13">
    <source>
        <dbReference type="SAM" id="Phobius"/>
    </source>
</evidence>
<keyword evidence="8" id="KW-0333">Golgi apparatus</keyword>
<evidence type="ECO:0000256" key="4">
    <source>
        <dbReference type="ARBA" id="ARBA00022679"/>
    </source>
</evidence>
<keyword evidence="9 13" id="KW-0472">Membrane</keyword>
<evidence type="ECO:0000256" key="6">
    <source>
        <dbReference type="ARBA" id="ARBA00022968"/>
    </source>
</evidence>
<proteinExistence type="inferred from homology"/>
<dbReference type="PIRSF" id="PIRSF005557">
    <property type="entry name" value="Sialyl_trans"/>
    <property type="match status" value="1"/>
</dbReference>
<dbReference type="Pfam" id="PF00777">
    <property type="entry name" value="Glyco_transf_29"/>
    <property type="match status" value="1"/>
</dbReference>
<evidence type="ECO:0000256" key="8">
    <source>
        <dbReference type="ARBA" id="ARBA00023034"/>
    </source>
</evidence>
<dbReference type="GO" id="GO:0009311">
    <property type="term" value="P:oligosaccharide metabolic process"/>
    <property type="evidence" value="ECO:0007669"/>
    <property type="project" value="TreeGrafter"/>
</dbReference>
<evidence type="ECO:0000256" key="1">
    <source>
        <dbReference type="ARBA" id="ARBA00004323"/>
    </source>
</evidence>
<dbReference type="GO" id="GO:0000139">
    <property type="term" value="C:Golgi membrane"/>
    <property type="evidence" value="ECO:0007669"/>
    <property type="project" value="UniProtKB-SubCell"/>
</dbReference>